<dbReference type="Proteomes" id="UP000232631">
    <property type="component" value="Chromosome"/>
</dbReference>
<dbReference type="EMBL" id="CP017768">
    <property type="protein sequence ID" value="AUB60886.1"/>
    <property type="molecule type" value="Genomic_DNA"/>
</dbReference>
<keyword evidence="3" id="KW-1185">Reference proteome</keyword>
<dbReference type="AlphaFoldDB" id="A0A2H4VS37"/>
<dbReference type="GeneID" id="35126729"/>
<evidence type="ECO:0000256" key="1">
    <source>
        <dbReference type="SAM" id="Phobius"/>
    </source>
</evidence>
<dbReference type="RefSeq" id="WP_100909474.1">
    <property type="nucleotide sequence ID" value="NZ_CP017768.1"/>
</dbReference>
<evidence type="ECO:0000313" key="2">
    <source>
        <dbReference type="EMBL" id="AUB60886.1"/>
    </source>
</evidence>
<dbReference type="KEGG" id="msub:BK009_09505"/>
<proteinExistence type="predicted"/>
<reference evidence="2 3" key="1">
    <citation type="submission" date="2016-10" db="EMBL/GenBank/DDBJ databases">
        <title>Comparative genomics between deep and shallow subseafloor isolates.</title>
        <authorList>
            <person name="Ishii S."/>
            <person name="Miller J.R."/>
            <person name="Sutton G."/>
            <person name="Suzuki S."/>
            <person name="Methe B."/>
            <person name="Inagaki F."/>
            <person name="Imachi H."/>
        </authorList>
    </citation>
    <scope>NUCLEOTIDE SEQUENCE [LARGE SCALE GENOMIC DNA]</scope>
    <source>
        <strain evidence="2 3">A8p</strain>
    </source>
</reference>
<keyword evidence="1" id="KW-0812">Transmembrane</keyword>
<gene>
    <name evidence="2" type="ORF">BK009_09505</name>
</gene>
<keyword evidence="1" id="KW-1133">Transmembrane helix</keyword>
<organism evidence="2 3">
    <name type="scientific">Methanobacterium subterraneum</name>
    <dbReference type="NCBI Taxonomy" id="59277"/>
    <lineage>
        <taxon>Archaea</taxon>
        <taxon>Methanobacteriati</taxon>
        <taxon>Methanobacteriota</taxon>
        <taxon>Methanomada group</taxon>
        <taxon>Methanobacteria</taxon>
        <taxon>Methanobacteriales</taxon>
        <taxon>Methanobacteriaceae</taxon>
        <taxon>Methanobacterium</taxon>
    </lineage>
</organism>
<protein>
    <submittedName>
        <fullName evidence="2">Uncharacterized protein</fullName>
    </submittedName>
</protein>
<dbReference type="Pfam" id="PF20131">
    <property type="entry name" value="MC3"/>
    <property type="match status" value="1"/>
</dbReference>
<feature type="transmembrane region" description="Helical" evidence="1">
    <location>
        <begin position="12"/>
        <end position="33"/>
    </location>
</feature>
<evidence type="ECO:0000313" key="3">
    <source>
        <dbReference type="Proteomes" id="UP000232631"/>
    </source>
</evidence>
<keyword evidence="1" id="KW-0472">Membrane</keyword>
<accession>A0A2H4VS37</accession>
<dbReference type="InterPro" id="IPR045390">
    <property type="entry name" value="ABC-3C_MC3"/>
</dbReference>
<sequence length="165" mass="18757">MKKWNERSSEAANLLNPAFCCAILTSSVIGYNITKDEGFPLPLAFIVLPIVLQAKTRQMLPITTRTSLGAWIRNNAHLRLSVQDRIIPVKPYVQESILFGLLHDWLFLDEKGRLITPKTKNDVNKFLRELEGETRDCIKRSSFVGRWFAKAGSTETVMALWGVRP</sequence>
<name>A0A2H4VS37_9EURY</name>